<dbReference type="PROSITE" id="PS51257">
    <property type="entry name" value="PROKAR_LIPOPROTEIN"/>
    <property type="match status" value="1"/>
</dbReference>
<comment type="caution">
    <text evidence="1">The sequence shown here is derived from an EMBL/GenBank/DDBJ whole genome shotgun (WGS) entry which is preliminary data.</text>
</comment>
<evidence type="ECO:0008006" key="3">
    <source>
        <dbReference type="Google" id="ProtNLM"/>
    </source>
</evidence>
<name>A0ABV7J876_9GAMM</name>
<dbReference type="EMBL" id="JBHRTS010000004">
    <property type="protein sequence ID" value="MFC3194124.1"/>
    <property type="molecule type" value="Genomic_DNA"/>
</dbReference>
<sequence length="458" mass="52167">MRWLGFIALVWLSACQVSKKPDLAKLYQPHGTDHSNTPLVLIHGTMGSKLRHKVTGDELWPGKINQLIFSNYRQLANVIDPQHIKVMDHDIESYAIFDSYSGLSVYDEIIKTLTTYGGYQENTVAGQALPGRNLYVFHYDWRQDNVVNAGHLASFIEQVLAQHPEHQQLDVVAHSMGGLILRYYQRFGGLDVLPAIEQSVNSGLTEAAFTQHPQDHLIRHAIFLGTPQLGSVKSVARLQHGFDFNLRNVPVEVQVTMPSVYQLLPHPDSSWAVDEQGKALNLDVFDPHLWQQNQWSVYDPKVQERIIKDAETEESGQLQLRTLQRFFAAQLSRARAFWLSLSPQYDIDHEGYVIMGGDCDRTLNRLIVQDVEGRNIILDDIRMSDAYPTRASQKEWLYAPGDGQVSKASLLGQIHDPVTHQTLHTLRIRYPVFVCENHIKLTQNITFQDNLLHILLNE</sequence>
<proteinExistence type="predicted"/>
<evidence type="ECO:0000313" key="2">
    <source>
        <dbReference type="Proteomes" id="UP001595533"/>
    </source>
</evidence>
<keyword evidence="2" id="KW-1185">Reference proteome</keyword>
<dbReference type="Gene3D" id="3.40.50.1820">
    <property type="entry name" value="alpha/beta hydrolase"/>
    <property type="match status" value="1"/>
</dbReference>
<reference evidence="2" key="1">
    <citation type="journal article" date="2019" name="Int. J. Syst. Evol. Microbiol.">
        <title>The Global Catalogue of Microorganisms (GCM) 10K type strain sequencing project: providing services to taxonomists for standard genome sequencing and annotation.</title>
        <authorList>
            <consortium name="The Broad Institute Genomics Platform"/>
            <consortium name="The Broad Institute Genome Sequencing Center for Infectious Disease"/>
            <person name="Wu L."/>
            <person name="Ma J."/>
        </authorList>
    </citation>
    <scope>NUCLEOTIDE SEQUENCE [LARGE SCALE GENOMIC DNA]</scope>
    <source>
        <strain evidence="2">KCTC 42953</strain>
    </source>
</reference>
<dbReference type="Pfam" id="PF02450">
    <property type="entry name" value="LCAT"/>
    <property type="match status" value="1"/>
</dbReference>
<protein>
    <recommendedName>
        <fullName evidence="3">Alpha/beta hydrolase</fullName>
    </recommendedName>
</protein>
<organism evidence="1 2">
    <name type="scientific">Marinicella sediminis</name>
    <dbReference type="NCBI Taxonomy" id="1792834"/>
    <lineage>
        <taxon>Bacteria</taxon>
        <taxon>Pseudomonadati</taxon>
        <taxon>Pseudomonadota</taxon>
        <taxon>Gammaproteobacteria</taxon>
        <taxon>Lysobacterales</taxon>
        <taxon>Marinicellaceae</taxon>
        <taxon>Marinicella</taxon>
    </lineage>
</organism>
<dbReference type="Proteomes" id="UP001595533">
    <property type="component" value="Unassembled WGS sequence"/>
</dbReference>
<dbReference type="RefSeq" id="WP_077412396.1">
    <property type="nucleotide sequence ID" value="NZ_JBHRTS010000004.1"/>
</dbReference>
<accession>A0ABV7J876</accession>
<dbReference type="SUPFAM" id="SSF53474">
    <property type="entry name" value="alpha/beta-Hydrolases"/>
    <property type="match status" value="1"/>
</dbReference>
<dbReference type="InterPro" id="IPR029058">
    <property type="entry name" value="AB_hydrolase_fold"/>
</dbReference>
<gene>
    <name evidence="1" type="ORF">ACFODZ_07715</name>
</gene>
<dbReference type="InterPro" id="IPR003386">
    <property type="entry name" value="LACT/PDAT_acylTrfase"/>
</dbReference>
<evidence type="ECO:0000313" key="1">
    <source>
        <dbReference type="EMBL" id="MFC3194124.1"/>
    </source>
</evidence>
<dbReference type="PANTHER" id="PTHR11440">
    <property type="entry name" value="LECITHIN-CHOLESTEROL ACYLTRANSFERASE-RELATED"/>
    <property type="match status" value="1"/>
</dbReference>